<evidence type="ECO:0000313" key="2">
    <source>
        <dbReference type="EMBL" id="SDD94262.1"/>
    </source>
</evidence>
<dbReference type="InterPro" id="IPR029063">
    <property type="entry name" value="SAM-dependent_MTases_sf"/>
</dbReference>
<dbReference type="InterPro" id="IPR013217">
    <property type="entry name" value="Methyltransf_12"/>
</dbReference>
<dbReference type="AlphaFoldDB" id="A0A1G6YVG0"/>
<dbReference type="Pfam" id="PF08242">
    <property type="entry name" value="Methyltransf_12"/>
    <property type="match status" value="1"/>
</dbReference>
<reference evidence="2 3" key="1">
    <citation type="submission" date="2016-10" db="EMBL/GenBank/DDBJ databases">
        <authorList>
            <person name="de Groot N.N."/>
        </authorList>
    </citation>
    <scope>NUCLEOTIDE SEQUENCE [LARGE SCALE GENOMIC DNA]</scope>
    <source>
        <strain evidence="2 3">MON 2.2</strain>
    </source>
</reference>
<dbReference type="SUPFAM" id="SSF53335">
    <property type="entry name" value="S-adenosyl-L-methionine-dependent methyltransferases"/>
    <property type="match status" value="1"/>
</dbReference>
<evidence type="ECO:0000313" key="3">
    <source>
        <dbReference type="Proteomes" id="UP000198546"/>
    </source>
</evidence>
<proteinExistence type="predicted"/>
<protein>
    <submittedName>
        <fullName evidence="2">Methyltransferase domain-containing protein</fullName>
    </submittedName>
</protein>
<dbReference type="Proteomes" id="UP000198546">
    <property type="component" value="Chromosome i"/>
</dbReference>
<dbReference type="PANTHER" id="PTHR42912:SF93">
    <property type="entry name" value="N6-ADENOSINE-METHYLTRANSFERASE TMT1A"/>
    <property type="match status" value="1"/>
</dbReference>
<name>A0A1G6YVG0_9ACTN</name>
<keyword evidence="2" id="KW-0489">Methyltransferase</keyword>
<sequence>MGRADRYRWVAPVYDLVSGEPVYRRGRRLALGMLGLRPGERVLDVGCGTGLNHEGVRTAIGAGGRLVGLDSSPQMLARARARGLATELVQADAAAVDPVELVALAGGRFDAVLATYSLSLMPHWPAAWERVLAVAAPGARLAVVDMQRPVGRSVALDRLARAACALGGADIEAHPWTAVERDCDRVRSASAVGGHIQVRVGVRRSGPGS</sequence>
<dbReference type="CDD" id="cd02440">
    <property type="entry name" value="AdoMet_MTases"/>
    <property type="match status" value="1"/>
</dbReference>
<feature type="domain" description="Methyltransferase type 12" evidence="1">
    <location>
        <begin position="43"/>
        <end position="141"/>
    </location>
</feature>
<dbReference type="Gene3D" id="3.40.50.150">
    <property type="entry name" value="Vaccinia Virus protein VP39"/>
    <property type="match status" value="1"/>
</dbReference>
<dbReference type="OrthoDB" id="9810247at2"/>
<organism evidence="2 3">
    <name type="scientific">Auraticoccus monumenti</name>
    <dbReference type="NCBI Taxonomy" id="675864"/>
    <lineage>
        <taxon>Bacteria</taxon>
        <taxon>Bacillati</taxon>
        <taxon>Actinomycetota</taxon>
        <taxon>Actinomycetes</taxon>
        <taxon>Propionibacteriales</taxon>
        <taxon>Propionibacteriaceae</taxon>
        <taxon>Auraticoccus</taxon>
    </lineage>
</organism>
<dbReference type="GO" id="GO:0032259">
    <property type="term" value="P:methylation"/>
    <property type="evidence" value="ECO:0007669"/>
    <property type="project" value="UniProtKB-KW"/>
</dbReference>
<accession>A0A1G6YVG0</accession>
<dbReference type="GO" id="GO:0008168">
    <property type="term" value="F:methyltransferase activity"/>
    <property type="evidence" value="ECO:0007669"/>
    <property type="project" value="UniProtKB-KW"/>
</dbReference>
<gene>
    <name evidence="2" type="ORF">SAMN04489747_2108</name>
</gene>
<dbReference type="InterPro" id="IPR050508">
    <property type="entry name" value="Methyltransf_Superfamily"/>
</dbReference>
<keyword evidence="3" id="KW-1185">Reference proteome</keyword>
<dbReference type="EMBL" id="LT629688">
    <property type="protein sequence ID" value="SDD94262.1"/>
    <property type="molecule type" value="Genomic_DNA"/>
</dbReference>
<evidence type="ECO:0000259" key="1">
    <source>
        <dbReference type="Pfam" id="PF08242"/>
    </source>
</evidence>
<dbReference type="RefSeq" id="WP_090593125.1">
    <property type="nucleotide sequence ID" value="NZ_LT629688.1"/>
</dbReference>
<dbReference type="STRING" id="675864.SAMN04489747_2108"/>
<keyword evidence="2" id="KW-0808">Transferase</keyword>
<dbReference type="PANTHER" id="PTHR42912">
    <property type="entry name" value="METHYLTRANSFERASE"/>
    <property type="match status" value="1"/>
</dbReference>